<name>A0A366H4A5_9BURK</name>
<evidence type="ECO:0000313" key="2">
    <source>
        <dbReference type="EMBL" id="RBP36726.1"/>
    </source>
</evidence>
<protein>
    <submittedName>
        <fullName evidence="2">Uncharacterized protein</fullName>
    </submittedName>
</protein>
<dbReference type="OrthoDB" id="9153887at2"/>
<keyword evidence="1" id="KW-0812">Transmembrane</keyword>
<sequence>MSAAAAFFWTLAGVHVLLAMRIQVRAAVLRSQNGLRHANSQRKDSWLSTVIMLAAILFDETSLAGWAYLKIKEFMVSSFGNMPNVTGVIYLLGTITMAWLIKRAIQRLNLPPAQW</sequence>
<dbReference type="EMBL" id="QNRQ01000011">
    <property type="protein sequence ID" value="RBP36726.1"/>
    <property type="molecule type" value="Genomic_DNA"/>
</dbReference>
<dbReference type="Proteomes" id="UP000253628">
    <property type="component" value="Unassembled WGS sequence"/>
</dbReference>
<feature type="transmembrane region" description="Helical" evidence="1">
    <location>
        <begin position="81"/>
        <end position="101"/>
    </location>
</feature>
<keyword evidence="1" id="KW-0472">Membrane</keyword>
<organism evidence="2 3">
    <name type="scientific">Eoetvoesiella caeni</name>
    <dbReference type="NCBI Taxonomy" id="645616"/>
    <lineage>
        <taxon>Bacteria</taxon>
        <taxon>Pseudomonadati</taxon>
        <taxon>Pseudomonadota</taxon>
        <taxon>Betaproteobacteria</taxon>
        <taxon>Burkholderiales</taxon>
        <taxon>Alcaligenaceae</taxon>
        <taxon>Eoetvoesiella</taxon>
    </lineage>
</organism>
<evidence type="ECO:0000313" key="3">
    <source>
        <dbReference type="Proteomes" id="UP000253628"/>
    </source>
</evidence>
<dbReference type="RefSeq" id="WP_021205010.1">
    <property type="nucleotide sequence ID" value="NZ_JACCEU010000003.1"/>
</dbReference>
<evidence type="ECO:0000256" key="1">
    <source>
        <dbReference type="SAM" id="Phobius"/>
    </source>
</evidence>
<dbReference type="AlphaFoldDB" id="A0A366H4A5"/>
<proteinExistence type="predicted"/>
<keyword evidence="1" id="KW-1133">Transmembrane helix</keyword>
<accession>A0A366H4A5</accession>
<reference evidence="2 3" key="1">
    <citation type="submission" date="2018-06" db="EMBL/GenBank/DDBJ databases">
        <title>Genomic Encyclopedia of Type Strains, Phase IV (KMG-IV): sequencing the most valuable type-strain genomes for metagenomic binning, comparative biology and taxonomic classification.</title>
        <authorList>
            <person name="Goeker M."/>
        </authorList>
    </citation>
    <scope>NUCLEOTIDE SEQUENCE [LARGE SCALE GENOMIC DNA]</scope>
    <source>
        <strain evidence="2 3">DSM 25520</strain>
    </source>
</reference>
<feature type="transmembrane region" description="Helical" evidence="1">
    <location>
        <begin position="50"/>
        <end position="69"/>
    </location>
</feature>
<comment type="caution">
    <text evidence="2">The sequence shown here is derived from an EMBL/GenBank/DDBJ whole genome shotgun (WGS) entry which is preliminary data.</text>
</comment>
<gene>
    <name evidence="2" type="ORF">DFR37_11133</name>
</gene>
<keyword evidence="3" id="KW-1185">Reference proteome</keyword>